<reference evidence="3 4" key="1">
    <citation type="journal article" date="2010" name="Cell">
        <title>The genome of Naegleria gruberi illuminates early eukaryotic versatility.</title>
        <authorList>
            <person name="Fritz-Laylin L.K."/>
            <person name="Prochnik S.E."/>
            <person name="Ginger M.L."/>
            <person name="Dacks J.B."/>
            <person name="Carpenter M.L."/>
            <person name="Field M.C."/>
            <person name="Kuo A."/>
            <person name="Paredez A."/>
            <person name="Chapman J."/>
            <person name="Pham J."/>
            <person name="Shu S."/>
            <person name="Neupane R."/>
            <person name="Cipriano M."/>
            <person name="Mancuso J."/>
            <person name="Tu H."/>
            <person name="Salamov A."/>
            <person name="Lindquist E."/>
            <person name="Shapiro H."/>
            <person name="Lucas S."/>
            <person name="Grigoriev I.V."/>
            <person name="Cande W.Z."/>
            <person name="Fulton C."/>
            <person name="Rokhsar D.S."/>
            <person name="Dawson S.C."/>
        </authorList>
    </citation>
    <scope>NUCLEOTIDE SEQUENCE [LARGE SCALE GENOMIC DNA]</scope>
    <source>
        <strain evidence="3 4">NEG-M</strain>
    </source>
</reference>
<proteinExistence type="predicted"/>
<dbReference type="OMA" id="KGHDIKQ"/>
<dbReference type="AlphaFoldDB" id="D2W1C1"/>
<dbReference type="SUPFAM" id="SSF52540">
    <property type="entry name" value="P-loop containing nucleoside triphosphate hydrolases"/>
    <property type="match status" value="3"/>
</dbReference>
<dbReference type="eggNOG" id="KOG1808">
    <property type="taxonomic scope" value="Eukaryota"/>
</dbReference>
<dbReference type="STRING" id="5762.D2W1C1"/>
<sequence length="1111" mass="126228">MLKRTSTSLQPKRKFGGSLLSTVHNTNGTNSRATNRINHHVGCLFSNPSVGFHSTMGINSSSSSNISTTTTSSNTTTTSSKRTSNNNNIQSINIGNINLYSSTSVQEGEQTIEQELLIPNYSLFGEDVSQLDQQKDILSHLKWMAMKDKMKQDMFLIGHYGELKRHLAFTYCQLARRSVEYVCITKDTSEHDFKQRREIETGSAFYVDQAAVRAAKNGSVLILEGIEKADLNILPILNNLMENREMALESGTMLISPQRYKQLIEEEGKTPEELKLMKIEPVHEDFRIIAMGLPVPYYDGNTLDPPLRSRFNARVIDLPSMESIFSSLVNHRTNDQVLSFLSNEQKKSLFLSLIQFTQSIVHLDNMLMNSKDAVNTNSKTGSIELLPRFPIDNLKNLIEMLNDYRSIFASSVENVESLIHTLYPFELFMSREKDKSEDEKLEQNKMIEIIKEQLKECSTKIHEIISQDFSPASSSDQKQELIGNLLSQAKATHFKDIGFVLIEKHRQVLTEMMRSHLCGKDMCLIGGKGSGKSLISHAFASMVGYKAVVFPMYKEMTSKDLLQKRGTDSAGNTIWKNSVLIDSMIDGSLCILDGIDRMSTDILLSIQTLIQDRVLYLFNGNRYVSHEYYDKFLSQGFTKEELSSKGIYRIHEDFRIIAIGLNDSLKWLSLELFNLFHFHTVPKLSIEEEVDLLSSRVGADASSQNLINALIRIKNDYNNTEFNQDQRLISMRDLIRIVKRSMIFKDECILTAIERTTMTYLLPKHHLELLRKLAIKYKVSHNQNTPTDKPVHIEKTDTHIQMDDIKVPINLNANLLLVPKPYFVQTEQHAIVMKAMLKDHLIGDHSLLIGYQGVGKNKITDQFLNLLQCEREYMQLHRDITIASLTVQPSVVDGVLTYIDSPLVKAVRHGRILVLDEIDKAPLEVVSILKSLVEDGNMVLGDGRTIVTMKEYQKRKQQNDPHLHKLLPIMKGFRIIALSNPPTFPFHGNSFYDASGDIFSNHYVSNPRGDSEIKLLQSYGPDVPLLIIKKLSGAFDDLRLAVEEGVIQYPYSTRELVHIVKHLQAFPNEATLQDALANVFDFDSFDRETLEFLAKVFQKHEIPVSFNNIGE</sequence>
<dbReference type="FunFam" id="3.40.50.300:FF:000587">
    <property type="entry name" value="von Willebrand factor A domain containing 8"/>
    <property type="match status" value="1"/>
</dbReference>
<evidence type="ECO:0000313" key="3">
    <source>
        <dbReference type="EMBL" id="EFC37159.1"/>
    </source>
</evidence>
<keyword evidence="4" id="KW-1185">Reference proteome</keyword>
<gene>
    <name evidence="3" type="ORF">NAEGRDRAFT_75164</name>
</gene>
<dbReference type="EMBL" id="GG738921">
    <property type="protein sequence ID" value="EFC37159.1"/>
    <property type="molecule type" value="Genomic_DNA"/>
</dbReference>
<dbReference type="KEGG" id="ngr:NAEGRDRAFT_75164"/>
<dbReference type="Gene3D" id="3.40.50.300">
    <property type="entry name" value="P-loop containing nucleotide triphosphate hydrolases"/>
    <property type="match status" value="3"/>
</dbReference>
<evidence type="ECO:0000259" key="2">
    <source>
        <dbReference type="Pfam" id="PF07728"/>
    </source>
</evidence>
<evidence type="ECO:0000313" key="4">
    <source>
        <dbReference type="Proteomes" id="UP000006671"/>
    </source>
</evidence>
<feature type="domain" description="ATPase dynein-related AAA" evidence="2">
    <location>
        <begin position="845"/>
        <end position="987"/>
    </location>
</feature>
<organism evidence="4">
    <name type="scientific">Naegleria gruberi</name>
    <name type="common">Amoeba</name>
    <dbReference type="NCBI Taxonomy" id="5762"/>
    <lineage>
        <taxon>Eukaryota</taxon>
        <taxon>Discoba</taxon>
        <taxon>Heterolobosea</taxon>
        <taxon>Tetramitia</taxon>
        <taxon>Eutetramitia</taxon>
        <taxon>Vahlkampfiidae</taxon>
        <taxon>Naegleria</taxon>
    </lineage>
</organism>
<name>D2W1C1_NAEGR</name>
<dbReference type="Proteomes" id="UP000006671">
    <property type="component" value="Unassembled WGS sequence"/>
</dbReference>
<evidence type="ECO:0000256" key="1">
    <source>
        <dbReference type="SAM" id="MobiDB-lite"/>
    </source>
</evidence>
<protein>
    <submittedName>
        <fullName evidence="3">Predicted protein</fullName>
    </submittedName>
</protein>
<dbReference type="InParanoid" id="D2W1C1"/>
<dbReference type="PANTHER" id="PTHR21610">
    <property type="entry name" value="VON WILLEBRAND FACTOR A DOMAIN-CONTAINING PROTEIN 8"/>
    <property type="match status" value="1"/>
</dbReference>
<dbReference type="GO" id="GO:0005524">
    <property type="term" value="F:ATP binding"/>
    <property type="evidence" value="ECO:0007669"/>
    <property type="project" value="InterPro"/>
</dbReference>
<dbReference type="PANTHER" id="PTHR21610:SF9">
    <property type="entry name" value="VON WILLEBRAND FACTOR A DOMAIN-CONTAINING PROTEIN 8"/>
    <property type="match status" value="1"/>
</dbReference>
<dbReference type="GO" id="GO:0005737">
    <property type="term" value="C:cytoplasm"/>
    <property type="evidence" value="ECO:0007669"/>
    <property type="project" value="TreeGrafter"/>
</dbReference>
<dbReference type="InterPro" id="IPR039891">
    <property type="entry name" value="VWA8"/>
</dbReference>
<dbReference type="InterPro" id="IPR027417">
    <property type="entry name" value="P-loop_NTPase"/>
</dbReference>
<dbReference type="VEuPathDB" id="AmoebaDB:NAEGRDRAFT_75164"/>
<dbReference type="InterPro" id="IPR011704">
    <property type="entry name" value="ATPase_dyneun-rel_AAA"/>
</dbReference>
<dbReference type="Pfam" id="PF07728">
    <property type="entry name" value="AAA_5"/>
    <property type="match status" value="3"/>
</dbReference>
<dbReference type="OrthoDB" id="5186at2759"/>
<dbReference type="GO" id="GO:0016887">
    <property type="term" value="F:ATP hydrolysis activity"/>
    <property type="evidence" value="ECO:0007669"/>
    <property type="project" value="InterPro"/>
</dbReference>
<feature type="domain" description="ATPase dynein-related AAA" evidence="2">
    <location>
        <begin position="521"/>
        <end position="674"/>
    </location>
</feature>
<accession>D2W1C1</accession>
<dbReference type="RefSeq" id="XP_002669903.1">
    <property type="nucleotide sequence ID" value="XM_002669857.1"/>
</dbReference>
<dbReference type="GeneID" id="8856842"/>
<feature type="domain" description="ATPase dynein-related AAA" evidence="2">
    <location>
        <begin position="153"/>
        <end position="311"/>
    </location>
</feature>
<feature type="region of interest" description="Disordered" evidence="1">
    <location>
        <begin position="59"/>
        <end position="88"/>
    </location>
</feature>